<dbReference type="AlphaFoldDB" id="Q6SH29"/>
<name>Q6SH29_9BACT</name>
<reference evidence="1" key="1">
    <citation type="submission" date="2003-11" db="EMBL/GenBank/DDBJ databases">
        <authorList>
            <person name="Heidelberg J.F."/>
            <person name="Eisen J.A."/>
            <person name="Nelson W.C."/>
            <person name="DeLong E.F."/>
        </authorList>
    </citation>
    <scope>NUCLEOTIDE SEQUENCE</scope>
</reference>
<proteinExistence type="predicted"/>
<dbReference type="EMBL" id="AY458639">
    <property type="protein sequence ID" value="AAR37790.1"/>
    <property type="molecule type" value="Genomic_DNA"/>
</dbReference>
<evidence type="ECO:0000313" key="1">
    <source>
        <dbReference type="EMBL" id="AAR37790.1"/>
    </source>
</evidence>
<protein>
    <submittedName>
        <fullName evidence="1">Uncharacterized protein</fullName>
    </submittedName>
</protein>
<gene>
    <name evidence="1" type="ORF">MBMO_EBAC000-63A02.69</name>
</gene>
<organism evidence="1">
    <name type="scientific">uncultured marine bacterium 442</name>
    <dbReference type="NCBI Taxonomy" id="257392"/>
    <lineage>
        <taxon>Bacteria</taxon>
        <taxon>environmental samples</taxon>
    </lineage>
</organism>
<accession>Q6SH29</accession>
<reference evidence="1" key="2">
    <citation type="submission" date="2003-12" db="EMBL/GenBank/DDBJ databases">
        <title>Monterey Bay Coastal Ocean Microbial Observatory environmental clone sequencing.</title>
        <authorList>
            <person name="DeLong E.F."/>
        </authorList>
    </citation>
    <scope>NUCLEOTIDE SEQUENCE</scope>
</reference>
<sequence length="31" mass="3430">MLTLLSHNVIVLFVYAFLPAAFDQANPLPLT</sequence>